<name>A0A7W7NTD1_9SPHN</name>
<dbReference type="InterPro" id="IPR023214">
    <property type="entry name" value="HAD_sf"/>
</dbReference>
<keyword evidence="2" id="KW-1185">Reference proteome</keyword>
<dbReference type="Gene3D" id="1.10.150.400">
    <property type="match status" value="1"/>
</dbReference>
<organism evidence="1 2">
    <name type="scientific">Sphingomonas kyeonggiensis</name>
    <dbReference type="NCBI Taxonomy" id="1268553"/>
    <lineage>
        <taxon>Bacteria</taxon>
        <taxon>Pseudomonadati</taxon>
        <taxon>Pseudomonadota</taxon>
        <taxon>Alphaproteobacteria</taxon>
        <taxon>Sphingomonadales</taxon>
        <taxon>Sphingomonadaceae</taxon>
        <taxon>Sphingomonas</taxon>
    </lineage>
</organism>
<comment type="caution">
    <text evidence="1">The sequence shown here is derived from an EMBL/GenBank/DDBJ whole genome shotgun (WGS) entry which is preliminary data.</text>
</comment>
<evidence type="ECO:0000313" key="1">
    <source>
        <dbReference type="EMBL" id="MBB4840798.1"/>
    </source>
</evidence>
<dbReference type="InterPro" id="IPR036412">
    <property type="entry name" value="HAD-like_sf"/>
</dbReference>
<protein>
    <submittedName>
        <fullName evidence="1">FMN phosphatase YigB (HAD superfamily)</fullName>
    </submittedName>
</protein>
<evidence type="ECO:0000313" key="2">
    <source>
        <dbReference type="Proteomes" id="UP000575241"/>
    </source>
</evidence>
<dbReference type="RefSeq" id="WP_184169447.1">
    <property type="nucleotide sequence ID" value="NZ_JACHLN010000004.1"/>
</dbReference>
<dbReference type="AlphaFoldDB" id="A0A7W7NTD1"/>
<accession>A0A7W7NTD1</accession>
<dbReference type="SUPFAM" id="SSF56784">
    <property type="entry name" value="HAD-like"/>
    <property type="match status" value="1"/>
</dbReference>
<dbReference type="EMBL" id="JACHLN010000004">
    <property type="protein sequence ID" value="MBB4840798.1"/>
    <property type="molecule type" value="Genomic_DNA"/>
</dbReference>
<dbReference type="Gene3D" id="3.40.50.1000">
    <property type="entry name" value="HAD superfamily/HAD-like"/>
    <property type="match status" value="1"/>
</dbReference>
<proteinExistence type="predicted"/>
<reference evidence="1 2" key="1">
    <citation type="submission" date="2020-08" db="EMBL/GenBank/DDBJ databases">
        <title>Functional genomics of gut bacteria from endangered species of beetles.</title>
        <authorList>
            <person name="Carlos-Shanley C."/>
        </authorList>
    </citation>
    <scope>NUCLEOTIDE SEQUENCE [LARGE SCALE GENOMIC DNA]</scope>
    <source>
        <strain evidence="1 2">S00224</strain>
    </source>
</reference>
<dbReference type="Proteomes" id="UP000575241">
    <property type="component" value="Unassembled WGS sequence"/>
</dbReference>
<dbReference type="Pfam" id="PF00702">
    <property type="entry name" value="Hydrolase"/>
    <property type="match status" value="1"/>
</dbReference>
<sequence length="793" mass="86928">MTVRAFEIAELLDQAPDGIEVLSLDCFDTLIWRNTHAPTDVFADIEFVGGGVEPRMWAESHARKRAYLRTGAREVGLTDIYREMLGNADDAEIEAAIGRELAIEADHAFAFAPTVALMREAKRRGLKLILVSDMYLTEAQLRAHVAGAAGDDVLALVDQVFVSNAYGEGKRDGLFPQVLEALGVSADKILHVGDNRAADYDSAIEHGLHAAHLVQFDADAAARLRMEAATALMLDPQCGITRPVAQPHRAQIAMRRSDDPAYMLGHDIVGPGLATFAHWLKNELDEASAKAGKPVRPLFVMRDGYLPWKVFDALYPEMGASTVEISRFVALRGSIADEKFLDHYLEEWTERLPVRSLARQLMLFSHEYAKYDKATDADAAKVEREAFVKWVRKDRDIQRKIFTRRNAFLKKIIAHLSAAGVEQGDAVMLVDIGYNGTVQNLLTPILAEAMNVSVSGRYIFLREKRQSGLDKRGMIDVRNFDYRTLHALSRSIVVLEQLCNVEQGSTIDFDADGTPVREKTDAKAASNATRGVVQAACLDFVSEAAGPSRVRAPRADGLDSRCRAAAASFARLFFLPNAGEVGVFESFDFDYNMGSAASVTLVDKGRGRHGLRRRGLTFYNDQLPQFMSAELQAQGLPVSLANFTASRFKLDLRSTDFEVGGIKVPVILAGAAQQGVMDFTAWPTAEGYYHVRVPVGPQRPVVAVQLGQICEWVQVEEFGFMPLEDMWDGKTASTVPAQATADAMEQMSPGLFRAGPTGVLIAAPPAGTEPMVLSLVFRPVVARKAAAELRVAA</sequence>
<gene>
    <name evidence="1" type="ORF">HNP52_003895</name>
</gene>